<dbReference type="Gene3D" id="3.20.20.30">
    <property type="entry name" value="Luciferase-like domain"/>
    <property type="match status" value="1"/>
</dbReference>
<dbReference type="SUPFAM" id="SSF51679">
    <property type="entry name" value="Bacterial luciferase-like"/>
    <property type="match status" value="1"/>
</dbReference>
<organism evidence="3 4">
    <name type="scientific">Euzebya pacifica</name>
    <dbReference type="NCBI Taxonomy" id="1608957"/>
    <lineage>
        <taxon>Bacteria</taxon>
        <taxon>Bacillati</taxon>
        <taxon>Actinomycetota</taxon>
        <taxon>Nitriliruptoria</taxon>
        <taxon>Euzebyales</taxon>
    </lineage>
</organism>
<dbReference type="GO" id="GO:0016705">
    <property type="term" value="F:oxidoreductase activity, acting on paired donors, with incorporation or reduction of molecular oxygen"/>
    <property type="evidence" value="ECO:0007669"/>
    <property type="project" value="InterPro"/>
</dbReference>
<dbReference type="RefSeq" id="WP_114593192.1">
    <property type="nucleotide sequence ID" value="NZ_CAXIBR010000013.1"/>
</dbReference>
<evidence type="ECO:0000313" key="3">
    <source>
        <dbReference type="EMBL" id="AXV08922.1"/>
    </source>
</evidence>
<dbReference type="InterPro" id="IPR011251">
    <property type="entry name" value="Luciferase-like_dom"/>
</dbReference>
<evidence type="ECO:0000256" key="1">
    <source>
        <dbReference type="ARBA" id="ARBA00023002"/>
    </source>
</evidence>
<dbReference type="Pfam" id="PF00296">
    <property type="entry name" value="Bac_luciferase"/>
    <property type="match status" value="1"/>
</dbReference>
<dbReference type="InterPro" id="IPR036661">
    <property type="entry name" value="Luciferase-like_sf"/>
</dbReference>
<reference evidence="3 4" key="1">
    <citation type="submission" date="2018-09" db="EMBL/GenBank/DDBJ databases">
        <title>Complete genome sequence of Euzebya sp. DY32-46 isolated from seawater of Pacific Ocean.</title>
        <authorList>
            <person name="Xu L."/>
            <person name="Wu Y.-H."/>
            <person name="Xu X.-W."/>
        </authorList>
    </citation>
    <scope>NUCLEOTIDE SEQUENCE [LARGE SCALE GENOMIC DNA]</scope>
    <source>
        <strain evidence="3 4">DY32-46</strain>
    </source>
</reference>
<keyword evidence="1" id="KW-0560">Oxidoreductase</keyword>
<feature type="domain" description="Luciferase-like" evidence="2">
    <location>
        <begin position="10"/>
        <end position="339"/>
    </location>
</feature>
<dbReference type="PANTHER" id="PTHR43244:SF1">
    <property type="entry name" value="5,10-METHYLENETETRAHYDROMETHANOPTERIN REDUCTASE"/>
    <property type="match status" value="1"/>
</dbReference>
<sequence>MDIQLGAPGAITPPIDRGIAAGVKMEQAGYDGIWWPDHLMGWHPDSMWNTDYTPLANYQQSSHVYADPFAMMSAVGAQTETIKLGTCVTDLLRRHPASVAQTMLTLDHMTKGRAILGVGSGEQLNIEPYGMEWDKPVGKLAEGLEVIKLLFNAGAEKVDFEGTHFRLKDAVMGLDPYGDTPPEIWLAAHGPRMLGLTGQYADGWLPTKMSPEAYRSSLDTILKAGKDAGRNMDGFTPGMLGYFLIGPDEESVQRLLASEMVRMLCILMPNWVYESMGLEPPLGGSGGFHDFIPTRVPREEVDRILTKIPPQVSSHYAFAGTPEQLAEEIERYHDAGLRHLVMWNITGLGDPELARYSFQGMNELKAMVKGA</sequence>
<gene>
    <name evidence="3" type="ORF">DVS28_a4256</name>
</gene>
<dbReference type="EMBL" id="CP031165">
    <property type="protein sequence ID" value="AXV08922.1"/>
    <property type="molecule type" value="Genomic_DNA"/>
</dbReference>
<name>A0A346Y375_9ACTN</name>
<accession>A0A346Y375</accession>
<dbReference type="AlphaFoldDB" id="A0A346Y375"/>
<dbReference type="CDD" id="cd01097">
    <property type="entry name" value="Tetrahydromethanopterin_reductase"/>
    <property type="match status" value="1"/>
</dbReference>
<evidence type="ECO:0000259" key="2">
    <source>
        <dbReference type="Pfam" id="PF00296"/>
    </source>
</evidence>
<dbReference type="OrthoDB" id="9775082at2"/>
<dbReference type="InterPro" id="IPR050564">
    <property type="entry name" value="F420-G6PD/mer"/>
</dbReference>
<dbReference type="PANTHER" id="PTHR43244">
    <property type="match status" value="1"/>
</dbReference>
<protein>
    <submittedName>
        <fullName evidence="3">Phthiodiolone/phenolphthiodiolone dimycocerosates ketoreductase</fullName>
    </submittedName>
</protein>
<keyword evidence="4" id="KW-1185">Reference proteome</keyword>
<evidence type="ECO:0000313" key="4">
    <source>
        <dbReference type="Proteomes" id="UP000264006"/>
    </source>
</evidence>
<dbReference type="Proteomes" id="UP000264006">
    <property type="component" value="Chromosome"/>
</dbReference>
<proteinExistence type="predicted"/>
<dbReference type="KEGG" id="euz:DVS28_a4256"/>